<evidence type="ECO:0000313" key="4">
    <source>
        <dbReference type="EMBL" id="KAK7416848.1"/>
    </source>
</evidence>
<sequence>MLMRIGFDATCSVAVFSQDTEEKPISVSSPTFLNDEEPRNVILCLDDGVGSETEWTTCARHKTPRCVDDDVSIEVEMMKILWLKENMDQEIFARCKFSRLVDVLTRMATGMEIRNLPIPYDVGFEEQLSRVVDLDNMSECSCKLIDGVNEVKGPFQSAGEPIGPLFEKAGRDLGLPSGIAVGVGVTDAYAGWIGTVGANVNPGPKHLDKKVVTEDTRQSKTRFPAIVARSNNLVFVKGFWGPNQDVRLIGSWLGESGGSTTCDLLRHTLETHPAYRETMAEVVQQRTNIYDYMNKHLRDATGNQQVASISCLARHHFFSGNLWGEGSSAAKTNMCETIIGPRSDTSEYDLALCYYLIMEFIALQTRHVIETVNEPGRSLESIYFSGSQCQNDVLMQLIATSCGVSVIIPYYYSATAVHGAAIVGAKAASAGPDGKTEDLWRIMDRMSGPGRVIRPGTDKREKALLDVKYEMFLEQCHAQEEYRRRIEEVMSG</sequence>
<reference evidence="4 5" key="1">
    <citation type="journal article" date="2025" name="Microbiol. Resour. Announc.">
        <title>Draft genome sequences for Neonectria magnoliae and Neonectria punicea, canker pathogens of Liriodendron tulipifera and Acer saccharum in West Virginia.</title>
        <authorList>
            <person name="Petronek H.M."/>
            <person name="Kasson M.T."/>
            <person name="Metheny A.M."/>
            <person name="Stauder C.M."/>
            <person name="Lovett B."/>
            <person name="Lynch S.C."/>
            <person name="Garnas J.R."/>
            <person name="Kasson L.R."/>
            <person name="Stajich J.E."/>
        </authorList>
    </citation>
    <scope>NUCLEOTIDE SEQUENCE [LARGE SCALE GENOMIC DNA]</scope>
    <source>
        <strain evidence="4 5">NRRL 64653</strain>
    </source>
</reference>
<keyword evidence="1" id="KW-0808">Transferase</keyword>
<organism evidence="4 5">
    <name type="scientific">Neonectria punicea</name>
    <dbReference type="NCBI Taxonomy" id="979145"/>
    <lineage>
        <taxon>Eukaryota</taxon>
        <taxon>Fungi</taxon>
        <taxon>Dikarya</taxon>
        <taxon>Ascomycota</taxon>
        <taxon>Pezizomycotina</taxon>
        <taxon>Sordariomycetes</taxon>
        <taxon>Hypocreomycetidae</taxon>
        <taxon>Hypocreales</taxon>
        <taxon>Nectriaceae</taxon>
        <taxon>Neonectria</taxon>
    </lineage>
</organism>
<protein>
    <submittedName>
        <fullName evidence="4">Nuclear pore complex subunit</fullName>
    </submittedName>
</protein>
<name>A0ABR1H6V6_9HYPO</name>
<evidence type="ECO:0000259" key="3">
    <source>
        <dbReference type="Pfam" id="PF02782"/>
    </source>
</evidence>
<dbReference type="PANTHER" id="PTHR43435">
    <property type="entry name" value="RIBULOKINASE"/>
    <property type="match status" value="1"/>
</dbReference>
<feature type="domain" description="Carbohydrate kinase FGGY C-terminal" evidence="3">
    <location>
        <begin position="229"/>
        <end position="428"/>
    </location>
</feature>
<dbReference type="Gene3D" id="3.30.420.40">
    <property type="match status" value="1"/>
</dbReference>
<dbReference type="PANTHER" id="PTHR43435:SF4">
    <property type="entry name" value="FGGY CARBOHYDRATE KINASE DOMAIN-CONTAINING PROTEIN"/>
    <property type="match status" value="1"/>
</dbReference>
<dbReference type="Gene3D" id="1.20.58.2240">
    <property type="match status" value="1"/>
</dbReference>
<dbReference type="Pfam" id="PF02782">
    <property type="entry name" value="FGGY_C"/>
    <property type="match status" value="1"/>
</dbReference>
<dbReference type="InterPro" id="IPR018485">
    <property type="entry name" value="FGGY_C"/>
</dbReference>
<evidence type="ECO:0000256" key="1">
    <source>
        <dbReference type="ARBA" id="ARBA00022679"/>
    </source>
</evidence>
<evidence type="ECO:0000313" key="5">
    <source>
        <dbReference type="Proteomes" id="UP001498476"/>
    </source>
</evidence>
<gene>
    <name evidence="4" type="primary">NIC96_1</name>
    <name evidence="4" type="ORF">QQX98_004906</name>
</gene>
<keyword evidence="5" id="KW-1185">Reference proteome</keyword>
<proteinExistence type="predicted"/>
<accession>A0ABR1H6V6</accession>
<dbReference type="EMBL" id="JAZAVJ010000063">
    <property type="protein sequence ID" value="KAK7416848.1"/>
    <property type="molecule type" value="Genomic_DNA"/>
</dbReference>
<dbReference type="Proteomes" id="UP001498476">
    <property type="component" value="Unassembled WGS sequence"/>
</dbReference>
<evidence type="ECO:0000256" key="2">
    <source>
        <dbReference type="ARBA" id="ARBA00022777"/>
    </source>
</evidence>
<dbReference type="InterPro" id="IPR043129">
    <property type="entry name" value="ATPase_NBD"/>
</dbReference>
<keyword evidence="2" id="KW-0418">Kinase</keyword>
<dbReference type="SUPFAM" id="SSF53067">
    <property type="entry name" value="Actin-like ATPase domain"/>
    <property type="match status" value="1"/>
</dbReference>
<comment type="caution">
    <text evidence="4">The sequence shown here is derived from an EMBL/GenBank/DDBJ whole genome shotgun (WGS) entry which is preliminary data.</text>
</comment>